<reference evidence="1 2" key="1">
    <citation type="submission" date="2018-05" db="EMBL/GenBank/DDBJ databases">
        <title>Integrated omic analyses show evidence that a Ca. Accumulibacter phosphatis strain performs denitrification under micro-aerobic conditions.</title>
        <authorList>
            <person name="Camejo P.Y."/>
            <person name="Katherine M.D."/>
            <person name="Daniel N.R."/>
        </authorList>
    </citation>
    <scope>NUCLEOTIDE SEQUENCE [LARGE SCALE GENOMIC DNA]</scope>
    <source>
        <strain evidence="1">UW-LDO-IC</strain>
    </source>
</reference>
<comment type="caution">
    <text evidence="1">The sequence shown here is derived from an EMBL/GenBank/DDBJ whole genome shotgun (WGS) entry which is preliminary data.</text>
</comment>
<dbReference type="Proteomes" id="UP000253831">
    <property type="component" value="Unassembled WGS sequence"/>
</dbReference>
<dbReference type="AlphaFoldDB" id="A0A369XQV8"/>
<gene>
    <name evidence="1" type="ORF">DVS81_06860</name>
</gene>
<dbReference type="EMBL" id="QPGA01000009">
    <property type="protein sequence ID" value="RDE51216.1"/>
    <property type="molecule type" value="Genomic_DNA"/>
</dbReference>
<evidence type="ECO:0000313" key="1">
    <source>
        <dbReference type="EMBL" id="RDE51216.1"/>
    </source>
</evidence>
<accession>A0A369XQV8</accession>
<proteinExistence type="predicted"/>
<evidence type="ECO:0000313" key="2">
    <source>
        <dbReference type="Proteomes" id="UP000253831"/>
    </source>
</evidence>
<protein>
    <submittedName>
        <fullName evidence="1">Uncharacterized protein</fullName>
    </submittedName>
</protein>
<name>A0A369XQV8_9PROT</name>
<sequence>MSLAPASAEALFFPAAASALSAFLAFSAFSACSAFSAFSALPDVPPWSAAWLVGSLPGD</sequence>
<organism evidence="1 2">
    <name type="scientific">Candidatus Accumulibacter meliphilus</name>
    <dbReference type="NCBI Taxonomy" id="2211374"/>
    <lineage>
        <taxon>Bacteria</taxon>
        <taxon>Pseudomonadati</taxon>
        <taxon>Pseudomonadota</taxon>
        <taxon>Betaproteobacteria</taxon>
        <taxon>Candidatus Accumulibacter</taxon>
    </lineage>
</organism>